<reference evidence="2 3" key="1">
    <citation type="submission" date="2024-04" db="EMBL/GenBank/DDBJ databases">
        <authorList>
            <person name="Waldvogel A.-M."/>
            <person name="Schoenle A."/>
        </authorList>
    </citation>
    <scope>NUCLEOTIDE SEQUENCE [LARGE SCALE GENOMIC DNA]</scope>
</reference>
<evidence type="ECO:0000313" key="2">
    <source>
        <dbReference type="EMBL" id="CAL1573921.1"/>
    </source>
</evidence>
<organism evidence="2 3">
    <name type="scientific">Knipowitschia caucasica</name>
    <name type="common">Caucasian dwarf goby</name>
    <name type="synonym">Pomatoschistus caucasicus</name>
    <dbReference type="NCBI Taxonomy" id="637954"/>
    <lineage>
        <taxon>Eukaryota</taxon>
        <taxon>Metazoa</taxon>
        <taxon>Chordata</taxon>
        <taxon>Craniata</taxon>
        <taxon>Vertebrata</taxon>
        <taxon>Euteleostomi</taxon>
        <taxon>Actinopterygii</taxon>
        <taxon>Neopterygii</taxon>
        <taxon>Teleostei</taxon>
        <taxon>Neoteleostei</taxon>
        <taxon>Acanthomorphata</taxon>
        <taxon>Gobiaria</taxon>
        <taxon>Gobiiformes</taxon>
        <taxon>Gobioidei</taxon>
        <taxon>Gobiidae</taxon>
        <taxon>Gobiinae</taxon>
        <taxon>Knipowitschia</taxon>
    </lineage>
</organism>
<evidence type="ECO:0000256" key="1">
    <source>
        <dbReference type="SAM" id="MobiDB-lite"/>
    </source>
</evidence>
<feature type="region of interest" description="Disordered" evidence="1">
    <location>
        <begin position="88"/>
        <end position="136"/>
    </location>
</feature>
<keyword evidence="3" id="KW-1185">Reference proteome</keyword>
<proteinExistence type="predicted"/>
<name>A0AAV2JBQ8_KNICA</name>
<sequence length="136" mass="15258">MPPPHEQRSGVLKWITAPTERSPFAAAAQSRCHRASASHQHREVSLKQARRPVQGEEWHSFITKGRVWSIGTWLHTQSFERTSRLYSEGRHDDHHDTPVMTPTPGWVQKYPPSSSPLHDCVKSEQVAGSSGANSSN</sequence>
<protein>
    <submittedName>
        <fullName evidence="2">Uncharacterized protein</fullName>
    </submittedName>
</protein>
<dbReference type="EMBL" id="OZ035833">
    <property type="protein sequence ID" value="CAL1573921.1"/>
    <property type="molecule type" value="Genomic_DNA"/>
</dbReference>
<dbReference type="Proteomes" id="UP001497482">
    <property type="component" value="Chromosome 11"/>
</dbReference>
<gene>
    <name evidence="2" type="ORF">KC01_LOCUS5723</name>
</gene>
<feature type="compositionally biased region" description="Polar residues" evidence="1">
    <location>
        <begin position="126"/>
        <end position="136"/>
    </location>
</feature>
<evidence type="ECO:0000313" key="3">
    <source>
        <dbReference type="Proteomes" id="UP001497482"/>
    </source>
</evidence>
<accession>A0AAV2JBQ8</accession>
<feature type="compositionally biased region" description="Basic and acidic residues" evidence="1">
    <location>
        <begin position="88"/>
        <end position="97"/>
    </location>
</feature>
<dbReference type="AlphaFoldDB" id="A0AAV2JBQ8"/>